<comment type="caution">
    <text evidence="1">The sequence shown here is derived from an EMBL/GenBank/DDBJ whole genome shotgun (WGS) entry which is preliminary data.</text>
</comment>
<dbReference type="EMBL" id="JBEWLZ010000003">
    <property type="protein sequence ID" value="MET1489553.1"/>
    <property type="molecule type" value="Genomic_DNA"/>
</dbReference>
<proteinExistence type="predicted"/>
<reference evidence="1 2" key="1">
    <citation type="submission" date="2024-07" db="EMBL/GenBank/DDBJ databases">
        <title>Uliginosibacterium paludis KCTC:42655.</title>
        <authorList>
            <person name="Kim M.K."/>
        </authorList>
    </citation>
    <scope>NUCLEOTIDE SEQUENCE [LARGE SCALE GENOMIC DNA]</scope>
    <source>
        <strain evidence="1 2">KCTC 42655</strain>
    </source>
</reference>
<dbReference type="Proteomes" id="UP001548590">
    <property type="component" value="Unassembled WGS sequence"/>
</dbReference>
<protein>
    <submittedName>
        <fullName evidence="1">Uncharacterized protein</fullName>
    </submittedName>
</protein>
<keyword evidence="2" id="KW-1185">Reference proteome</keyword>
<sequence>MTLMPAKAPTIIAFDQPAQCRALLERVSVTNLEESSHLLLQLLEGMAVASPPPAPHLQILEDLRPTLDYVQTEVSRRYASRPLPPSGSEEATLSQVVRLWSLMESNYGFVARRSALATEGGVEDKRALISHRRISYQALAMTEYFRARQEIPAQLWNDLHALFLSTERAGTAQVRVPDVLNETWGAQSPLEAYVAVLLVDASSPYSRTPREFQWITRWAQRFAPYCSLRSHAEEAQANAYVLDTEADHGLRPASALTARKCQRLLDTAKLAAHIQAVVGQLKSGVAAASLGLGDDCVQPACARLIISLYRPWGLASSGRKFPRKPSQGHLQLCADPEGVAFFLSGRRFEIPDEELARYNNFTRTEAMLALGERAEQADLTDAQLEEKALQLGFTLESWDVLDQSVAGFRLARAQGESRLDHRQLIGVRNGTPDRMLLAEISWLQYRQNGVLSCGISLMPGPPAPFPVRLIDPQRPGTRERFRLGFLVPAVPALKTDATLIVPAGWYVADRRVEVRGEQPWVARMTKLLSRGANFDRVVFSRGGEAF</sequence>
<evidence type="ECO:0000313" key="1">
    <source>
        <dbReference type="EMBL" id="MET1489553.1"/>
    </source>
</evidence>
<name>A0ABV2CNR1_9RHOO</name>
<gene>
    <name evidence="1" type="ORF">ABVT11_06915</name>
</gene>
<dbReference type="RefSeq" id="WP_345925275.1">
    <property type="nucleotide sequence ID" value="NZ_JBDIVF010000002.1"/>
</dbReference>
<organism evidence="1 2">
    <name type="scientific">Uliginosibacterium paludis</name>
    <dbReference type="NCBI Taxonomy" id="1615952"/>
    <lineage>
        <taxon>Bacteria</taxon>
        <taxon>Pseudomonadati</taxon>
        <taxon>Pseudomonadota</taxon>
        <taxon>Betaproteobacteria</taxon>
        <taxon>Rhodocyclales</taxon>
        <taxon>Zoogloeaceae</taxon>
        <taxon>Uliginosibacterium</taxon>
    </lineage>
</organism>
<evidence type="ECO:0000313" key="2">
    <source>
        <dbReference type="Proteomes" id="UP001548590"/>
    </source>
</evidence>
<accession>A0ABV2CNR1</accession>